<dbReference type="SUPFAM" id="SSF55785">
    <property type="entry name" value="PYP-like sensor domain (PAS domain)"/>
    <property type="match status" value="1"/>
</dbReference>
<dbReference type="FunFam" id="3.20.20.450:FF:000001">
    <property type="entry name" value="Cyclic di-GMP phosphodiesterase yahA"/>
    <property type="match status" value="1"/>
</dbReference>
<dbReference type="CDD" id="cd00130">
    <property type="entry name" value="PAS"/>
    <property type="match status" value="1"/>
</dbReference>
<accession>A0A974SPX3</accession>
<dbReference type="EMBL" id="CP064781">
    <property type="protein sequence ID" value="QRJ64286.1"/>
    <property type="molecule type" value="Genomic_DNA"/>
</dbReference>
<gene>
    <name evidence="3" type="ORF">IWH25_02720</name>
</gene>
<feature type="domain" description="EAL" evidence="1">
    <location>
        <begin position="304"/>
        <end position="560"/>
    </location>
</feature>
<dbReference type="Pfam" id="PF00563">
    <property type="entry name" value="EAL"/>
    <property type="match status" value="1"/>
</dbReference>
<dbReference type="InterPro" id="IPR035919">
    <property type="entry name" value="EAL_sf"/>
</dbReference>
<dbReference type="InterPro" id="IPR029787">
    <property type="entry name" value="Nucleotide_cyclase"/>
</dbReference>
<dbReference type="Pfam" id="PF00990">
    <property type="entry name" value="GGDEF"/>
    <property type="match status" value="1"/>
</dbReference>
<dbReference type="AlphaFoldDB" id="A0A974SPX3"/>
<dbReference type="SUPFAM" id="SSF141868">
    <property type="entry name" value="EAL domain-like"/>
    <property type="match status" value="1"/>
</dbReference>
<dbReference type="InterPro" id="IPR000014">
    <property type="entry name" value="PAS"/>
</dbReference>
<evidence type="ECO:0000259" key="1">
    <source>
        <dbReference type="PROSITE" id="PS50883"/>
    </source>
</evidence>
<dbReference type="NCBIfam" id="TIGR00254">
    <property type="entry name" value="GGDEF"/>
    <property type="match status" value="1"/>
</dbReference>
<keyword evidence="4" id="KW-1185">Reference proteome</keyword>
<dbReference type="PANTHER" id="PTHR33121:SF70">
    <property type="entry name" value="SIGNALING PROTEIN YKOW"/>
    <property type="match status" value="1"/>
</dbReference>
<dbReference type="Gene3D" id="3.30.450.20">
    <property type="entry name" value="PAS domain"/>
    <property type="match status" value="1"/>
</dbReference>
<dbReference type="InterPro" id="IPR000160">
    <property type="entry name" value="GGDEF_dom"/>
</dbReference>
<dbReference type="InterPro" id="IPR035965">
    <property type="entry name" value="PAS-like_dom_sf"/>
</dbReference>
<dbReference type="SUPFAM" id="SSF55073">
    <property type="entry name" value="Nucleotide cyclase"/>
    <property type="match status" value="1"/>
</dbReference>
<dbReference type="PROSITE" id="PS50887">
    <property type="entry name" value="GGDEF"/>
    <property type="match status" value="1"/>
</dbReference>
<dbReference type="InterPro" id="IPR001633">
    <property type="entry name" value="EAL_dom"/>
</dbReference>
<dbReference type="CDD" id="cd01949">
    <property type="entry name" value="GGDEF"/>
    <property type="match status" value="1"/>
</dbReference>
<reference evidence="3" key="1">
    <citation type="submission" date="2020-11" db="EMBL/GenBank/DDBJ databases">
        <title>Azospira restricta DSM 18626 genome sequence.</title>
        <authorList>
            <person name="Moe W.M."/>
        </authorList>
    </citation>
    <scope>NUCLEOTIDE SEQUENCE</scope>
    <source>
        <strain evidence="3">DSM 18626</strain>
    </source>
</reference>
<dbReference type="InterPro" id="IPR050706">
    <property type="entry name" value="Cyclic-di-GMP_PDE-like"/>
</dbReference>
<organism evidence="3 4">
    <name type="scientific">Azospira restricta</name>
    <dbReference type="NCBI Taxonomy" id="404405"/>
    <lineage>
        <taxon>Bacteria</taxon>
        <taxon>Pseudomonadati</taxon>
        <taxon>Pseudomonadota</taxon>
        <taxon>Betaproteobacteria</taxon>
        <taxon>Rhodocyclales</taxon>
        <taxon>Rhodocyclaceae</taxon>
        <taxon>Azospira</taxon>
    </lineage>
</organism>
<dbReference type="GO" id="GO:0071111">
    <property type="term" value="F:cyclic-guanylate-specific phosphodiesterase activity"/>
    <property type="evidence" value="ECO:0007669"/>
    <property type="project" value="InterPro"/>
</dbReference>
<proteinExistence type="predicted"/>
<evidence type="ECO:0000313" key="4">
    <source>
        <dbReference type="Proteomes" id="UP000663444"/>
    </source>
</evidence>
<dbReference type="SMART" id="SM00052">
    <property type="entry name" value="EAL"/>
    <property type="match status" value="1"/>
</dbReference>
<feature type="domain" description="GGDEF" evidence="2">
    <location>
        <begin position="162"/>
        <end position="295"/>
    </location>
</feature>
<dbReference type="Proteomes" id="UP000663444">
    <property type="component" value="Chromosome"/>
</dbReference>
<dbReference type="PROSITE" id="PS50883">
    <property type="entry name" value="EAL"/>
    <property type="match status" value="1"/>
</dbReference>
<dbReference type="KEGG" id="ares:IWH25_02720"/>
<evidence type="ECO:0000313" key="3">
    <source>
        <dbReference type="EMBL" id="QRJ64286.1"/>
    </source>
</evidence>
<dbReference type="RefSeq" id="WP_203387827.1">
    <property type="nucleotide sequence ID" value="NZ_CP064781.1"/>
</dbReference>
<sequence length="560" mass="62658">MYRVRRGDTPFESFFFKLPDTFLLVFGEDLRLHLISDAWLATLGYGDGAAPPENFLDLLHADDQPAGRERIAALGPDNPTLRFPARCRRRDGSCLGVVWNLSFDPERRLYYASAHETAVHLNSEDAHIPDGFVDGLTGLPNRRLFLDRLEHTLRRRERRKELMFAVLHCGIDRFKVVNHSLGHRMGDLLLMSVAGALRDAVRPTDMVARLAGDEFGILLEDIRDVSATLLVVNRIQQKLVMPFHLDGYEVFVTVSFGIVFCGDTQRTPDDVLRDANLSMVQAKAHGGGSYVLFEQQLHDQAVHRLELELDLRHAVERGEFEAYFQPIVALADRRLAGFEALARWRHPSKGLISPVEFIPVAEETGLIVPLGRWMLQEACRQARAWQQRFAGRPPLSVSVNLSARQLAHPELLDDIAAALAASGLPPTLLKLEITESAMMGNEGRAIEVLGRLREMGIRLLLDDFGTGYSSLSYLHRLPIDTLKVDRSFVTNLHANPTDRHFVETIVHLAHQLGLDIVCEGVEQAVQAEILAAMGVEFSQGFLYSRPVAAHEAEMLIITGL</sequence>
<name>A0A974SPX3_9RHOO</name>
<dbReference type="InterPro" id="IPR043128">
    <property type="entry name" value="Rev_trsase/Diguanyl_cyclase"/>
</dbReference>
<protein>
    <submittedName>
        <fullName evidence="3">GGDEF domain-containing protein</fullName>
    </submittedName>
</protein>
<dbReference type="SMART" id="SM00267">
    <property type="entry name" value="GGDEF"/>
    <property type="match status" value="1"/>
</dbReference>
<dbReference type="CDD" id="cd01948">
    <property type="entry name" value="EAL"/>
    <property type="match status" value="1"/>
</dbReference>
<evidence type="ECO:0000259" key="2">
    <source>
        <dbReference type="PROSITE" id="PS50887"/>
    </source>
</evidence>
<dbReference type="PANTHER" id="PTHR33121">
    <property type="entry name" value="CYCLIC DI-GMP PHOSPHODIESTERASE PDEF"/>
    <property type="match status" value="1"/>
</dbReference>
<dbReference type="Gene3D" id="3.30.70.270">
    <property type="match status" value="1"/>
</dbReference>
<dbReference type="Gene3D" id="3.20.20.450">
    <property type="entry name" value="EAL domain"/>
    <property type="match status" value="1"/>
</dbReference>